<organism evidence="11">
    <name type="scientific">uncultured Chloroflexia bacterium</name>
    <dbReference type="NCBI Taxonomy" id="1672391"/>
    <lineage>
        <taxon>Bacteria</taxon>
        <taxon>Bacillati</taxon>
        <taxon>Chloroflexota</taxon>
        <taxon>Chloroflexia</taxon>
        <taxon>environmental samples</taxon>
    </lineage>
</organism>
<gene>
    <name evidence="9" type="primary">proS</name>
    <name evidence="11" type="ORF">AVDCRST_MAG26-1383</name>
</gene>
<evidence type="ECO:0000313" key="11">
    <source>
        <dbReference type="EMBL" id="CAA9240033.1"/>
    </source>
</evidence>
<feature type="domain" description="Aminoacyl-transfer RNA synthetases class-II family profile" evidence="10">
    <location>
        <begin position="40"/>
        <end position="282"/>
    </location>
</feature>
<name>A0A6J4I2X7_9CHLR</name>
<dbReference type="InterPro" id="IPR045864">
    <property type="entry name" value="aa-tRNA-synth_II/BPL/LPL"/>
</dbReference>
<dbReference type="CDD" id="cd00862">
    <property type="entry name" value="ProRS_anticodon_zinc"/>
    <property type="match status" value="1"/>
</dbReference>
<evidence type="ECO:0000256" key="2">
    <source>
        <dbReference type="ARBA" id="ARBA00022598"/>
    </source>
</evidence>
<dbReference type="InterPro" id="IPR002314">
    <property type="entry name" value="aa-tRNA-synt_IIb"/>
</dbReference>
<evidence type="ECO:0000256" key="4">
    <source>
        <dbReference type="ARBA" id="ARBA00022840"/>
    </source>
</evidence>
<dbReference type="SMART" id="SM00946">
    <property type="entry name" value="ProRS-C_1"/>
    <property type="match status" value="1"/>
</dbReference>
<evidence type="ECO:0000256" key="7">
    <source>
        <dbReference type="ARBA" id="ARBA00047671"/>
    </source>
</evidence>
<keyword evidence="2 9" id="KW-0436">Ligase</keyword>
<keyword evidence="4 9" id="KW-0067">ATP-binding</keyword>
<dbReference type="SUPFAM" id="SSF55681">
    <property type="entry name" value="Class II aaRS and biotin synthetases"/>
    <property type="match status" value="1"/>
</dbReference>
<dbReference type="Gene3D" id="3.30.110.30">
    <property type="entry name" value="C-terminal domain of ProRS"/>
    <property type="match status" value="1"/>
</dbReference>
<dbReference type="NCBIfam" id="TIGR00408">
    <property type="entry name" value="proS_fam_I"/>
    <property type="match status" value="1"/>
</dbReference>
<dbReference type="PANTHER" id="PTHR43382:SF2">
    <property type="entry name" value="BIFUNCTIONAL GLUTAMATE_PROLINE--TRNA LIGASE"/>
    <property type="match status" value="1"/>
</dbReference>
<evidence type="ECO:0000259" key="10">
    <source>
        <dbReference type="PROSITE" id="PS50862"/>
    </source>
</evidence>
<dbReference type="Gene3D" id="3.40.50.800">
    <property type="entry name" value="Anticodon-binding domain"/>
    <property type="match status" value="1"/>
</dbReference>
<accession>A0A6J4I2X7</accession>
<dbReference type="InterPro" id="IPR017449">
    <property type="entry name" value="Pro-tRNA_synth_II"/>
</dbReference>
<dbReference type="EMBL" id="CADCTK010000327">
    <property type="protein sequence ID" value="CAA9240033.1"/>
    <property type="molecule type" value="Genomic_DNA"/>
</dbReference>
<dbReference type="InterPro" id="IPR004499">
    <property type="entry name" value="Pro-tRNA-ligase_IIa_arc-type"/>
</dbReference>
<comment type="function">
    <text evidence="9">Catalyzes the attachment of proline to tRNA(Pro) in a two-step reaction: proline is first activated by ATP to form Pro-AMP and then transferred to the acceptor end of tRNA(Pro).</text>
</comment>
<dbReference type="GO" id="GO:0006433">
    <property type="term" value="P:prolyl-tRNA aminoacylation"/>
    <property type="evidence" value="ECO:0007669"/>
    <property type="project" value="UniProtKB-UniRule"/>
</dbReference>
<comment type="similarity">
    <text evidence="8 9">Belongs to the class-II aminoacyl-tRNA synthetase family. ProS type 3 subfamily.</text>
</comment>
<keyword evidence="3 9" id="KW-0547">Nucleotide-binding</keyword>
<sequence>MAKEGITPRATDYSQWYLDIVDQAGLSEYSPVRGCMVIKPHGYAIWEGIQRGLDERIKESGAQNAYFPLFIPKSFLMKEAEHVEGFAPEVAEVTRAGGEELAEPLVVRPTSETIIGTTFAKWVRSWRDLPLLINQWANVVRWELRPRPFLRTVEFLWQEGHTVHADEADAERQTLMILHDVYADFVEKVMALPVLRGLKTEREKFPGALRTYAIEAMMQDGKALQAGTSHNLGQNFARTFDIKYTTADNREEYAWTTSWGASTRLIGALIMAHSDDDGLVLPPRLAPIQVVVVPIWKNEDERAAVAEAVQRITTGWKGRFLYRVDDRDNLTPGFKYSEWEVKGVPVRVEVGPKDVQKGTVAVARRDRPGREGKSFVPQEGLTEHITALLDEIQQALYDRALRFRDEHLFQATTYDELRERVEQGFVRCYWDGDDDDEARVKEETRATVRVIPFDQPEDEGVCILTGRRTKRQVVFARSY</sequence>
<dbReference type="PROSITE" id="PS50862">
    <property type="entry name" value="AA_TRNA_LIGASE_II"/>
    <property type="match status" value="1"/>
</dbReference>
<comment type="domain">
    <text evidence="9">Consists of three domains: the N-terminal catalytic domain, the anticodon-binding domain and the C-terminal extension.</text>
</comment>
<dbReference type="GO" id="GO:0005524">
    <property type="term" value="F:ATP binding"/>
    <property type="evidence" value="ECO:0007669"/>
    <property type="project" value="UniProtKB-UniRule"/>
</dbReference>
<dbReference type="InterPro" id="IPR016061">
    <property type="entry name" value="Pro-tRNA_ligase_II_C"/>
</dbReference>
<dbReference type="Pfam" id="PF00587">
    <property type="entry name" value="tRNA-synt_2b"/>
    <property type="match status" value="1"/>
</dbReference>
<dbReference type="EC" id="6.1.1.15" evidence="9"/>
<evidence type="ECO:0000256" key="8">
    <source>
        <dbReference type="ARBA" id="ARBA00060806"/>
    </source>
</evidence>
<comment type="subunit">
    <text evidence="9">Homodimer.</text>
</comment>
<dbReference type="PRINTS" id="PR01046">
    <property type="entry name" value="TRNASYNTHPRO"/>
</dbReference>
<dbReference type="SUPFAM" id="SSF52954">
    <property type="entry name" value="Class II aaRS ABD-related"/>
    <property type="match status" value="1"/>
</dbReference>
<dbReference type="Pfam" id="PF09180">
    <property type="entry name" value="ProRS-C_1"/>
    <property type="match status" value="1"/>
</dbReference>
<evidence type="ECO:0000256" key="9">
    <source>
        <dbReference type="HAMAP-Rule" id="MF_01571"/>
    </source>
</evidence>
<keyword evidence="6 9" id="KW-0030">Aminoacyl-tRNA synthetase</keyword>
<dbReference type="Pfam" id="PF03129">
    <property type="entry name" value="HGTP_anticodon"/>
    <property type="match status" value="1"/>
</dbReference>
<evidence type="ECO:0000256" key="3">
    <source>
        <dbReference type="ARBA" id="ARBA00022741"/>
    </source>
</evidence>
<keyword evidence="5 9" id="KW-0648">Protein biosynthesis</keyword>
<comment type="catalytic activity">
    <reaction evidence="7 9">
        <text>tRNA(Pro) + L-proline + ATP = L-prolyl-tRNA(Pro) + AMP + diphosphate</text>
        <dbReference type="Rhea" id="RHEA:14305"/>
        <dbReference type="Rhea" id="RHEA-COMP:9700"/>
        <dbReference type="Rhea" id="RHEA-COMP:9702"/>
        <dbReference type="ChEBI" id="CHEBI:30616"/>
        <dbReference type="ChEBI" id="CHEBI:33019"/>
        <dbReference type="ChEBI" id="CHEBI:60039"/>
        <dbReference type="ChEBI" id="CHEBI:78442"/>
        <dbReference type="ChEBI" id="CHEBI:78532"/>
        <dbReference type="ChEBI" id="CHEBI:456215"/>
        <dbReference type="EC" id="6.1.1.15"/>
    </reaction>
</comment>
<dbReference type="SUPFAM" id="SSF64586">
    <property type="entry name" value="C-terminal domain of ProRS"/>
    <property type="match status" value="1"/>
</dbReference>
<dbReference type="Gene3D" id="3.30.930.10">
    <property type="entry name" value="Bira Bifunctional Protein, Domain 2"/>
    <property type="match status" value="1"/>
</dbReference>
<reference evidence="11" key="1">
    <citation type="submission" date="2020-02" db="EMBL/GenBank/DDBJ databases">
        <authorList>
            <person name="Meier V. D."/>
        </authorList>
    </citation>
    <scope>NUCLEOTIDE SEQUENCE</scope>
    <source>
        <strain evidence="11">AVDCRST_MAG26</strain>
    </source>
</reference>
<comment type="subcellular location">
    <subcellularLocation>
        <location evidence="9">Cytoplasm</location>
    </subcellularLocation>
</comment>
<dbReference type="InterPro" id="IPR033721">
    <property type="entry name" value="ProRS_core_arch_euk"/>
</dbReference>
<dbReference type="AlphaFoldDB" id="A0A6J4I2X7"/>
<proteinExistence type="inferred from homology"/>
<dbReference type="GO" id="GO:0004827">
    <property type="term" value="F:proline-tRNA ligase activity"/>
    <property type="evidence" value="ECO:0007669"/>
    <property type="project" value="UniProtKB-UniRule"/>
</dbReference>
<keyword evidence="1 9" id="KW-0963">Cytoplasm</keyword>
<dbReference type="GO" id="GO:0017101">
    <property type="term" value="C:aminoacyl-tRNA synthetase multienzyme complex"/>
    <property type="evidence" value="ECO:0007669"/>
    <property type="project" value="TreeGrafter"/>
</dbReference>
<dbReference type="InterPro" id="IPR002316">
    <property type="entry name" value="Pro-tRNA-ligase_IIa"/>
</dbReference>
<dbReference type="CDD" id="cd00778">
    <property type="entry name" value="ProRS_core_arch_euk"/>
    <property type="match status" value="1"/>
</dbReference>
<dbReference type="FunFam" id="3.30.930.10:FF:000023">
    <property type="entry name" value="Proline--tRNA ligase"/>
    <property type="match status" value="1"/>
</dbReference>
<evidence type="ECO:0000256" key="6">
    <source>
        <dbReference type="ARBA" id="ARBA00023146"/>
    </source>
</evidence>
<evidence type="ECO:0000256" key="5">
    <source>
        <dbReference type="ARBA" id="ARBA00022917"/>
    </source>
</evidence>
<dbReference type="GO" id="GO:0005737">
    <property type="term" value="C:cytoplasm"/>
    <property type="evidence" value="ECO:0007669"/>
    <property type="project" value="UniProtKB-SubCell"/>
</dbReference>
<dbReference type="HAMAP" id="MF_01571">
    <property type="entry name" value="Pro_tRNA_synth_type3"/>
    <property type="match status" value="1"/>
</dbReference>
<dbReference type="InterPro" id="IPR004154">
    <property type="entry name" value="Anticodon-bd"/>
</dbReference>
<dbReference type="InterPro" id="IPR036621">
    <property type="entry name" value="Anticodon-bd_dom_sf"/>
</dbReference>
<dbReference type="PANTHER" id="PTHR43382">
    <property type="entry name" value="PROLYL-TRNA SYNTHETASE"/>
    <property type="match status" value="1"/>
</dbReference>
<dbReference type="InterPro" id="IPR006195">
    <property type="entry name" value="aa-tRNA-synth_II"/>
</dbReference>
<protein>
    <recommendedName>
        <fullName evidence="9">Proline--tRNA ligase</fullName>
        <ecNumber evidence="9">6.1.1.15</ecNumber>
    </recommendedName>
    <alternativeName>
        <fullName evidence="9">Prolyl-tRNA synthetase</fullName>
        <shortName evidence="9">ProRS</shortName>
    </alternativeName>
</protein>
<evidence type="ECO:0000256" key="1">
    <source>
        <dbReference type="ARBA" id="ARBA00022490"/>
    </source>
</evidence>